<dbReference type="InterPro" id="IPR036514">
    <property type="entry name" value="SGNH_hydro_sf"/>
</dbReference>
<reference evidence="2 3" key="1">
    <citation type="submission" date="2024-01" db="EMBL/GenBank/DDBJ databases">
        <authorList>
            <person name="Waweru B."/>
        </authorList>
    </citation>
    <scope>NUCLEOTIDE SEQUENCE [LARGE SCALE GENOMIC DNA]</scope>
</reference>
<evidence type="ECO:0000313" key="2">
    <source>
        <dbReference type="EMBL" id="CAK7350449.1"/>
    </source>
</evidence>
<gene>
    <name evidence="2" type="ORF">DCAF_LOCUS23180</name>
</gene>
<organism evidence="2 3">
    <name type="scientific">Dovyalis caffra</name>
    <dbReference type="NCBI Taxonomy" id="77055"/>
    <lineage>
        <taxon>Eukaryota</taxon>
        <taxon>Viridiplantae</taxon>
        <taxon>Streptophyta</taxon>
        <taxon>Embryophyta</taxon>
        <taxon>Tracheophyta</taxon>
        <taxon>Spermatophyta</taxon>
        <taxon>Magnoliopsida</taxon>
        <taxon>eudicotyledons</taxon>
        <taxon>Gunneridae</taxon>
        <taxon>Pentapetalae</taxon>
        <taxon>rosids</taxon>
        <taxon>fabids</taxon>
        <taxon>Malpighiales</taxon>
        <taxon>Salicaceae</taxon>
        <taxon>Flacourtieae</taxon>
        <taxon>Dovyalis</taxon>
    </lineage>
</organism>
<dbReference type="CDD" id="cd01838">
    <property type="entry name" value="Isoamyl_acetate_hydrolase_like"/>
    <property type="match status" value="1"/>
</dbReference>
<name>A0AAV1SKI8_9ROSI</name>
<proteinExistence type="inferred from homology"/>
<dbReference type="InterPro" id="IPR045136">
    <property type="entry name" value="Iah1-like"/>
</dbReference>
<dbReference type="PANTHER" id="PTHR14209:SF19">
    <property type="entry name" value="ISOAMYL ACETATE-HYDROLYZING ESTERASE 1 HOMOLOG"/>
    <property type="match status" value="1"/>
</dbReference>
<comment type="caution">
    <text evidence="2">The sequence shown here is derived from an EMBL/GenBank/DDBJ whole genome shotgun (WGS) entry which is preliminary data.</text>
</comment>
<dbReference type="GO" id="GO:0016788">
    <property type="term" value="F:hydrolase activity, acting on ester bonds"/>
    <property type="evidence" value="ECO:0007669"/>
    <property type="project" value="InterPro"/>
</dbReference>
<dbReference type="Gene3D" id="3.40.50.1110">
    <property type="entry name" value="SGNH hydrolase"/>
    <property type="match status" value="2"/>
</dbReference>
<dbReference type="InterPro" id="IPR001087">
    <property type="entry name" value="GDSL"/>
</dbReference>
<dbReference type="Proteomes" id="UP001314170">
    <property type="component" value="Unassembled WGS sequence"/>
</dbReference>
<accession>A0AAV1SKI8</accession>
<keyword evidence="3" id="KW-1185">Reference proteome</keyword>
<dbReference type="AlphaFoldDB" id="A0AAV1SKI8"/>
<dbReference type="SUPFAM" id="SSF52266">
    <property type="entry name" value="SGNH hydrolase"/>
    <property type="match status" value="2"/>
</dbReference>
<dbReference type="Pfam" id="PF00657">
    <property type="entry name" value="Lipase_GDSL"/>
    <property type="match status" value="1"/>
</dbReference>
<comment type="similarity">
    <text evidence="1">Belongs to the 'GDSL' lipolytic enzyme family.</text>
</comment>
<evidence type="ECO:0000313" key="3">
    <source>
        <dbReference type="Proteomes" id="UP001314170"/>
    </source>
</evidence>
<dbReference type="EMBL" id="CAWUPB010001184">
    <property type="protein sequence ID" value="CAK7350449.1"/>
    <property type="molecule type" value="Genomic_DNA"/>
</dbReference>
<dbReference type="PANTHER" id="PTHR14209">
    <property type="entry name" value="ISOAMYL ACETATE-HYDROLYZING ESTERASE 1"/>
    <property type="match status" value="1"/>
</dbReference>
<protein>
    <submittedName>
        <fullName evidence="2">Uncharacterized protein</fullName>
    </submittedName>
</protein>
<sequence length="318" mass="35386">MSFCEGGWAASLSHHFSRTADVVLRGYSGYNTRWALKGAERIFPPVGSGGAQPSAFTVFFGANDASLSDRYAAFQHVPLHEYKQNLHSIISFFKQWNMVDLVVHVLFDVFKLVRLYGSLDVVTEQNILGFYFGRFVFGLKVARTQLHATLVIEMMSSCSRSRHQLTYNDLPFGPLQPLCSLGSGVGSQFAYRSVGQRLSLSSLLLLQLTKMHASENPSGLPERTNEAAGAYAKACISVAKECGCPAVDLWTKMQEFPDWQKAYLSDGLHLTQTGNRFVFEEVVKILKEQGISPENLPVDLPLFANIDPNDPLKAFQDY</sequence>
<evidence type="ECO:0000256" key="1">
    <source>
        <dbReference type="ARBA" id="ARBA00008668"/>
    </source>
</evidence>